<sequence length="128" mass="14595">MTSGRRSQRLIEKEIIQNYSELPSENETNHQDYNDELDADGETNEEDQDQSNHQPVQSTSSFTCTSNIDPQLFNQTVDHPTSTTSTSIKLESTTDELSLIRVAFNEFSKTLLQFSLGKNHKYPTLIDH</sequence>
<evidence type="ECO:0000313" key="2">
    <source>
        <dbReference type="EMBL" id="EGG02988.1"/>
    </source>
</evidence>
<dbReference type="VEuPathDB" id="FungiDB:MELLADRAFT_65995"/>
<dbReference type="InParanoid" id="F4RXH0"/>
<feature type="region of interest" description="Disordered" evidence="1">
    <location>
        <begin position="1"/>
        <end position="87"/>
    </location>
</feature>
<proteinExistence type="predicted"/>
<dbReference type="AlphaFoldDB" id="F4RXH0"/>
<dbReference type="EMBL" id="GL883127">
    <property type="protein sequence ID" value="EGG02988.1"/>
    <property type="molecule type" value="Genomic_DNA"/>
</dbReference>
<feature type="compositionally biased region" description="Polar residues" evidence="1">
    <location>
        <begin position="51"/>
        <end position="87"/>
    </location>
</feature>
<reference evidence="3" key="1">
    <citation type="journal article" date="2011" name="Proc. Natl. Acad. Sci. U.S.A.">
        <title>Obligate biotrophy features unraveled by the genomic analysis of rust fungi.</title>
        <authorList>
            <person name="Duplessis S."/>
            <person name="Cuomo C.A."/>
            <person name="Lin Y.-C."/>
            <person name="Aerts A."/>
            <person name="Tisserant E."/>
            <person name="Veneault-Fourrey C."/>
            <person name="Joly D.L."/>
            <person name="Hacquard S."/>
            <person name="Amselem J."/>
            <person name="Cantarel B.L."/>
            <person name="Chiu R."/>
            <person name="Coutinho P.M."/>
            <person name="Feau N."/>
            <person name="Field M."/>
            <person name="Frey P."/>
            <person name="Gelhaye E."/>
            <person name="Goldberg J."/>
            <person name="Grabherr M.G."/>
            <person name="Kodira C.D."/>
            <person name="Kohler A."/>
            <person name="Kuees U."/>
            <person name="Lindquist E.A."/>
            <person name="Lucas S.M."/>
            <person name="Mago R."/>
            <person name="Mauceli E."/>
            <person name="Morin E."/>
            <person name="Murat C."/>
            <person name="Pangilinan J.L."/>
            <person name="Park R."/>
            <person name="Pearson M."/>
            <person name="Quesneville H."/>
            <person name="Rouhier N."/>
            <person name="Sakthikumar S."/>
            <person name="Salamov A.A."/>
            <person name="Schmutz J."/>
            <person name="Selles B."/>
            <person name="Shapiro H."/>
            <person name="Tanguay P."/>
            <person name="Tuskan G.A."/>
            <person name="Henrissat B."/>
            <person name="Van de Peer Y."/>
            <person name="Rouze P."/>
            <person name="Ellis J.G."/>
            <person name="Dodds P.N."/>
            <person name="Schein J.E."/>
            <person name="Zhong S."/>
            <person name="Hamelin R.C."/>
            <person name="Grigoriev I.V."/>
            <person name="Szabo L.J."/>
            <person name="Martin F."/>
        </authorList>
    </citation>
    <scope>NUCLEOTIDE SEQUENCE [LARGE SCALE GENOMIC DNA]</scope>
    <source>
        <strain evidence="3">98AG31 / pathotype 3-4-7</strain>
    </source>
</reference>
<dbReference type="HOGENOM" id="CLU_1960057_0_0_1"/>
<organism evidence="3">
    <name type="scientific">Melampsora larici-populina (strain 98AG31 / pathotype 3-4-7)</name>
    <name type="common">Poplar leaf rust fungus</name>
    <dbReference type="NCBI Taxonomy" id="747676"/>
    <lineage>
        <taxon>Eukaryota</taxon>
        <taxon>Fungi</taxon>
        <taxon>Dikarya</taxon>
        <taxon>Basidiomycota</taxon>
        <taxon>Pucciniomycotina</taxon>
        <taxon>Pucciniomycetes</taxon>
        <taxon>Pucciniales</taxon>
        <taxon>Melampsoraceae</taxon>
        <taxon>Melampsora</taxon>
    </lineage>
</organism>
<evidence type="ECO:0000313" key="3">
    <source>
        <dbReference type="Proteomes" id="UP000001072"/>
    </source>
</evidence>
<feature type="compositionally biased region" description="Acidic residues" evidence="1">
    <location>
        <begin position="34"/>
        <end position="49"/>
    </location>
</feature>
<dbReference type="Proteomes" id="UP000001072">
    <property type="component" value="Unassembled WGS sequence"/>
</dbReference>
<feature type="compositionally biased region" description="Polar residues" evidence="1">
    <location>
        <begin position="17"/>
        <end position="26"/>
    </location>
</feature>
<accession>F4RXH0</accession>
<name>F4RXH0_MELLP</name>
<dbReference type="RefSeq" id="XP_007413781.1">
    <property type="nucleotide sequence ID" value="XM_007413719.1"/>
</dbReference>
<keyword evidence="3" id="KW-1185">Reference proteome</keyword>
<protein>
    <submittedName>
        <fullName evidence="2">Uncharacterized protein</fullName>
    </submittedName>
</protein>
<gene>
    <name evidence="2" type="ORF">MELLADRAFT_65995</name>
</gene>
<dbReference type="GeneID" id="18930536"/>
<dbReference type="KEGG" id="mlr:MELLADRAFT_65995"/>
<evidence type="ECO:0000256" key="1">
    <source>
        <dbReference type="SAM" id="MobiDB-lite"/>
    </source>
</evidence>